<feature type="region of interest" description="Disordered" evidence="1">
    <location>
        <begin position="1252"/>
        <end position="1277"/>
    </location>
</feature>
<comment type="caution">
    <text evidence="5">The sequence shown here is derived from an EMBL/GenBank/DDBJ whole genome shotgun (WGS) entry which is preliminary data.</text>
</comment>
<protein>
    <recommendedName>
        <fullName evidence="7">Elongation factor 2</fullName>
    </recommendedName>
</protein>
<feature type="transmembrane region" description="Helical" evidence="2">
    <location>
        <begin position="20"/>
        <end position="40"/>
    </location>
</feature>
<dbReference type="InterPro" id="IPR029636">
    <property type="entry name" value="Csf1"/>
</dbReference>
<feature type="region of interest" description="Disordered" evidence="1">
    <location>
        <begin position="190"/>
        <end position="226"/>
    </location>
</feature>
<evidence type="ECO:0000259" key="4">
    <source>
        <dbReference type="Pfam" id="PF25038"/>
    </source>
</evidence>
<feature type="region of interest" description="Disordered" evidence="1">
    <location>
        <begin position="3064"/>
        <end position="3098"/>
    </location>
</feature>
<keyword evidence="2" id="KW-1133">Transmembrane helix</keyword>
<evidence type="ECO:0008006" key="7">
    <source>
        <dbReference type="Google" id="ProtNLM"/>
    </source>
</evidence>
<feature type="domain" description="Csf1 C-terminal region" evidence="4">
    <location>
        <begin position="2288"/>
        <end position="3172"/>
    </location>
</feature>
<gene>
    <name evidence="5" type="ORF">K461DRAFT_254355</name>
</gene>
<evidence type="ECO:0000256" key="2">
    <source>
        <dbReference type="SAM" id="Phobius"/>
    </source>
</evidence>
<sequence>MGSGDLFAQPLGASGGLNWVFLIELLLCGILSVFFLFYFNRVFATLISYAIRAYTWHAYKAYIDITSLQISLLGGRLFFKTLRYQAQNETILIHDGRITWRYWLRRVQDADAFRTAAFNRGSPEGHSDAESSSENVTSEKPDGSRQESARIPSQTTLPCRLHVRVSGVEAFLYNHSPSYDHLMSEFEAAKAKRDSQKNTQSSSSDTGSDFVRKEKPGIGANVENKSYLDPITPTTPVVDKDKCRQAAHSLPAYLRLFPIQIECKKAAAAVGNENTRSVIVAKTQEARGRIDAAQAGPFDLFKLLFLFDAENVSISLRNNEDFKETQLAAASRSEHDEDRTKRRKRPWPSIFGPIRSLVRRVRRDLPWTRSSSASVRASSIHNDTVTSDVHDPLFTPEPWHGLARFLDAQVGAPGNEWDDVEYARLSTLAEFDNIGLKFFWDVAGPIRANVEETVDNPLLPNDANGTEPPEYGLELILGDGVVNYGPWTDRERVVLQAVFFPASLVDARPLEALKSGQTRLSTVFNMTFLVEGTITVRIPTREPSKDWKFQPGPSSADVGKNTSGLKQRPQAAHPKSKPGPKTRQDTVAKDKRSFGWMDITVSQDTIVTYNMDMYARSDGFRNALSVHMKKPRISSSVNHDILWESGDITVSGDLSNPLAWNTLRTWKFKISCDDLDLYILRDHMFLLTDVISDWTSGAVPNFYTFVPYRYELEADFNNFDLILSANDANLINRPTDLDDNNFLILKGEMLHVDFSIPLEFYRPSASTFTFDVFTQNLKLDLHNPTRLTLNELLQPKRVGALPTLTLKGSMTANAEQSPELTDVLQMEICGTELDLVVHGFLLRYFVNFKENYFGEHLHFRTFEEYQATNGDTTFAIAEEIKKYRFRRSNDLDVILSIIVERPTLKLPANLYSADNYVKIEVPIADVDLRVTNYYLDLQVDVSPASFTYVLGNERSETLPSEEQLRIESVAVTGHRLFGLPPTEPAYVSTWDIGAGRISGRCSTDFVHQLIKSGQSLAFSLEDGENALPDTEAIEVNDMIFLQVHTKELQIAMDVADAVIGIQFDPVALRFDDAADSRFSSRLSTRIPSLIVSCTTASAFNRHESHGASTADSRHLCFIETTVDLSLVSRKKGFHQQRLAQQKHVTKHDVRTGRARFLLENASENLSVHSDDLPVDNPAMPVPDLPCPADTKLNPVAAAQLKSPHHYLPSSNQGAFQPQAHAASRAPLMSAYIAPSTVNLSHLRDIPDVPEFLTQDTTDSYDDQGQDDTEQESPIEQDEAQQTLLIRLTPGVRALMRPEFLEIASQITDLFVPSKDVDLMDSLHLSVLKVVQDAAATRQGHTSIFNLQVVVPSLHLRTVVETENVSHGTRSKHQMDLTFHQLATSLRIRNVAENAGLRKVIVFHTTLENISLELFTNTASRSLSAPDIHFELEDILVWANLAEINVVDLSFKVLAMSISAYELRDTTLALIEILEKVMSMYTVVSRIDETYNIRIRQLLRFLGQKHNGGSDPLYLSRMTYVLRAFPDHLRNQESWKMLARIRHIHATLTHAQRVELETILLTPCESRQRKSSIPMQDLLSWCAWDIPAPQETAMYHYVSGEPYVVEDATQQTPLQLSLRSGVIRLQVGPSTRGSEFSIADLNIDVDVKPPSEPVGLMLVEDNLRTLVTVLSRSSAIFLRLKWDLVEAIMPILDAFELGPKAADIDEPKPTLSSLEFPVTRDDLQIFFSTDDGTVMIDTINLQHISAVRDLQLSAISTSRVAQKYANCMCLLLGADQATTELHSRGVNRQRIWRTNLSKPSIYLDVRQRLQPSVIELNIGGTYGDMVIAVEQEPIGFMTTIDRILIDEAIQISAIKDRISKLIQAPTSVTRPPSEHRRIKPIQINAALLAGAFNVNIAVLQSLVMNIRGKVANLRVKPRGHENSTLDIELDVGPIRYAALSKESGLIGEEALFHTPSAGTSIEVDLAPVGGRVKISSTIQEMLVEASAVQNIINLIRRQEVQGVLEALDSGISGLKVRISDLMGTPKVEKALENMSARPTTQYNVVVTLEGFRIVAKAPVQEAGSHSAELVFGLGMVQCAVNNGNSENTLDADFPEIFARINSIFATLDLVDNQQRTQCGHVKVGLLLRTKQSLEPSKSSIGDIFIMSDALDVEVSADTASTIVDIITHVQKKIVDLDLSKEVEYLRKLRPVQRKAVQQKVQSQLNTELTIDTITSLTPSNLVISLNHIRFAWIIRQTPTSKSDWKPEDLELSLAQVELSVKQRNRAQLKIDRLLLQMVPKSLESSSRSRNSALLPEMIFMVRFDKREEGLCLAFQAVGQALDVALDADFAGPLGLLVTSGCVALDKYREASKNWSSMSKSETKDSSPRRNPFGTTRLASLLMDLNFAGVLIHLRGKPVVISSGGTNFQLTNLSSSPDSQENAVKADFRAPGFAMKLEYLSDEKRTVEPTLTGEIKVDASSNTVYPDLVPIILQMSENAKIAMQTAEASEKHKRETSKAEKQAQRNTMISLPDENLLNSNELFARTQISIGLRIHTQEFGLSCQPFAKVNATARFDDIYMSFNTIDPASGERFVAITSSLTNLTASVQHIYSRESTFSFDMDSVSMSVMNCKNRNDELNGISAIVKVAPMKTMINARQLQDLLLFREIWLPEQIRMQQESTPKPSTTENKDDFLVERYRQVAAAAAFPWNATVSLTHIEVDIDFGQSIGKSSIQLKNSWATSTKTSGWKQELCLGIDDIKAKSVGRMGGFIELTDLRLRTLIEWPLEHLDIQRTPLIQATVGFEELRVKAAFDYQPFAFAELGKLSFIMFNVRDDESQAADRLVTTLDLGHVYAYIVASSPAQAFGLYQAFDRLIQEKQAAFKQSIADLQKQLKRPSLASQQTLQRLKPLLTTSPPKPKESEPIKLRTDVLVRIQTINVGVYPGTFFDGQLLKLEASDGQARFLVDIHDSRIHSNLGLILGQLQVALASPKRVKVPKTLGDIPIEEVIQNGAAAKGGIILRVPRLVATMQTWQPPEARVIDYIFRSTFEGKVDVGWNYSRISFIRTMWSTHTRSLAARLGKPLPESAVRITAEPDQKDKDKSKEPGENGGEQEEDQGKITAVVTMPLSRYEYKALEPPIIETPQLRDMGEATPPLEWIGLQRDKLPNVVHQVVIVTLLELAKEVEDAYGRILGSS</sequence>
<feature type="compositionally biased region" description="Acidic residues" evidence="1">
    <location>
        <begin position="1258"/>
        <end position="1277"/>
    </location>
</feature>
<dbReference type="Pfam" id="PF21678">
    <property type="entry name" value="Csf1_N"/>
    <property type="match status" value="1"/>
</dbReference>
<dbReference type="PANTHER" id="PTHR32085">
    <property type="entry name" value="PROTEIN CSF1"/>
    <property type="match status" value="1"/>
</dbReference>
<feature type="region of interest" description="Disordered" evidence="1">
    <location>
        <begin position="2483"/>
        <end position="2502"/>
    </location>
</feature>
<feature type="region of interest" description="Disordered" evidence="1">
    <location>
        <begin position="542"/>
        <end position="587"/>
    </location>
</feature>
<keyword evidence="2" id="KW-0472">Membrane</keyword>
<dbReference type="GO" id="GO:0016020">
    <property type="term" value="C:membrane"/>
    <property type="evidence" value="ECO:0007669"/>
    <property type="project" value="InterPro"/>
</dbReference>
<keyword evidence="2" id="KW-0812">Transmembrane</keyword>
<dbReference type="EMBL" id="ML996084">
    <property type="protein sequence ID" value="KAF2154159.1"/>
    <property type="molecule type" value="Genomic_DNA"/>
</dbReference>
<dbReference type="PANTHER" id="PTHR32085:SF3">
    <property type="entry name" value="PROTEIN CSF1"/>
    <property type="match status" value="1"/>
</dbReference>
<organism evidence="5 6">
    <name type="scientific">Myriangium duriaei CBS 260.36</name>
    <dbReference type="NCBI Taxonomy" id="1168546"/>
    <lineage>
        <taxon>Eukaryota</taxon>
        <taxon>Fungi</taxon>
        <taxon>Dikarya</taxon>
        <taxon>Ascomycota</taxon>
        <taxon>Pezizomycotina</taxon>
        <taxon>Dothideomycetes</taxon>
        <taxon>Dothideomycetidae</taxon>
        <taxon>Myriangiales</taxon>
        <taxon>Myriangiaceae</taxon>
        <taxon>Myriangium</taxon>
    </lineage>
</organism>
<dbReference type="InterPro" id="IPR048636">
    <property type="entry name" value="Csf1_N"/>
</dbReference>
<dbReference type="Pfam" id="PF25038">
    <property type="entry name" value="Csf1_C"/>
    <property type="match status" value="1"/>
</dbReference>
<feature type="compositionally biased region" description="Basic and acidic residues" evidence="1">
    <location>
        <begin position="2486"/>
        <end position="2501"/>
    </location>
</feature>
<dbReference type="OrthoDB" id="10051416at2759"/>
<feature type="domain" description="Csf1 N-terminal" evidence="3">
    <location>
        <begin position="588"/>
        <end position="867"/>
    </location>
</feature>
<dbReference type="InterPro" id="IPR056779">
    <property type="entry name" value="Csf1_C"/>
</dbReference>
<evidence type="ECO:0000259" key="3">
    <source>
        <dbReference type="Pfam" id="PF21678"/>
    </source>
</evidence>
<feature type="compositionally biased region" description="Basic and acidic residues" evidence="1">
    <location>
        <begin position="3070"/>
        <end position="3084"/>
    </location>
</feature>
<accession>A0A9P4J895</accession>
<dbReference type="Proteomes" id="UP000799439">
    <property type="component" value="Unassembled WGS sequence"/>
</dbReference>
<feature type="compositionally biased region" description="Basic and acidic residues" evidence="1">
    <location>
        <begin position="137"/>
        <end position="148"/>
    </location>
</feature>
<feature type="region of interest" description="Disordered" evidence="1">
    <location>
        <begin position="119"/>
        <end position="153"/>
    </location>
</feature>
<feature type="compositionally biased region" description="Polar residues" evidence="1">
    <location>
        <begin position="197"/>
        <end position="207"/>
    </location>
</feature>
<evidence type="ECO:0000313" key="5">
    <source>
        <dbReference type="EMBL" id="KAF2154159.1"/>
    </source>
</evidence>
<feature type="transmembrane region" description="Helical" evidence="2">
    <location>
        <begin position="61"/>
        <end position="79"/>
    </location>
</feature>
<keyword evidence="6" id="KW-1185">Reference proteome</keyword>
<evidence type="ECO:0000313" key="6">
    <source>
        <dbReference type="Proteomes" id="UP000799439"/>
    </source>
</evidence>
<name>A0A9P4J895_9PEZI</name>
<dbReference type="GO" id="GO:0006113">
    <property type="term" value="P:fermentation"/>
    <property type="evidence" value="ECO:0007669"/>
    <property type="project" value="InterPro"/>
</dbReference>
<proteinExistence type="predicted"/>
<evidence type="ECO:0000256" key="1">
    <source>
        <dbReference type="SAM" id="MobiDB-lite"/>
    </source>
</evidence>
<reference evidence="5" key="1">
    <citation type="journal article" date="2020" name="Stud. Mycol.">
        <title>101 Dothideomycetes genomes: a test case for predicting lifestyles and emergence of pathogens.</title>
        <authorList>
            <person name="Haridas S."/>
            <person name="Albert R."/>
            <person name="Binder M."/>
            <person name="Bloem J."/>
            <person name="Labutti K."/>
            <person name="Salamov A."/>
            <person name="Andreopoulos B."/>
            <person name="Baker S."/>
            <person name="Barry K."/>
            <person name="Bills G."/>
            <person name="Bluhm B."/>
            <person name="Cannon C."/>
            <person name="Castanera R."/>
            <person name="Culley D."/>
            <person name="Daum C."/>
            <person name="Ezra D."/>
            <person name="Gonzalez J."/>
            <person name="Henrissat B."/>
            <person name="Kuo A."/>
            <person name="Liang C."/>
            <person name="Lipzen A."/>
            <person name="Lutzoni F."/>
            <person name="Magnuson J."/>
            <person name="Mondo S."/>
            <person name="Nolan M."/>
            <person name="Ohm R."/>
            <person name="Pangilinan J."/>
            <person name="Park H.-J."/>
            <person name="Ramirez L."/>
            <person name="Alfaro M."/>
            <person name="Sun H."/>
            <person name="Tritt A."/>
            <person name="Yoshinaga Y."/>
            <person name="Zwiers L.-H."/>
            <person name="Turgeon B."/>
            <person name="Goodwin S."/>
            <person name="Spatafora J."/>
            <person name="Crous P."/>
            <person name="Grigoriev I."/>
        </authorList>
    </citation>
    <scope>NUCLEOTIDE SEQUENCE</scope>
    <source>
        <strain evidence="5">CBS 260.36</strain>
    </source>
</reference>